<dbReference type="OrthoDB" id="289038at2759"/>
<keyword evidence="10" id="KW-1185">Reference proteome</keyword>
<keyword evidence="5" id="KW-0833">Ubl conjugation pathway</keyword>
<evidence type="ECO:0000259" key="8">
    <source>
        <dbReference type="Pfam" id="PF25010"/>
    </source>
</evidence>
<dbReference type="AlphaFoldDB" id="A0A3P7P2V6"/>
<dbReference type="InterPro" id="IPR056850">
    <property type="entry name" value="ARM_UBP34_24_USP9X_Y"/>
</dbReference>
<proteinExistence type="inferred from homology"/>
<evidence type="ECO:0000256" key="2">
    <source>
        <dbReference type="ARBA" id="ARBA00009085"/>
    </source>
</evidence>
<keyword evidence="4" id="KW-0645">Protease</keyword>
<dbReference type="EMBL" id="UYRU01061019">
    <property type="protein sequence ID" value="VDN14979.1"/>
    <property type="molecule type" value="Genomic_DNA"/>
</dbReference>
<evidence type="ECO:0000256" key="4">
    <source>
        <dbReference type="ARBA" id="ARBA00022670"/>
    </source>
</evidence>
<evidence type="ECO:0000256" key="1">
    <source>
        <dbReference type="ARBA" id="ARBA00000707"/>
    </source>
</evidence>
<evidence type="ECO:0000313" key="9">
    <source>
        <dbReference type="EMBL" id="VDN14979.1"/>
    </source>
</evidence>
<dbReference type="Pfam" id="PF25010">
    <property type="entry name" value="ARM_UBP24_USP9X-Y"/>
    <property type="match status" value="1"/>
</dbReference>
<comment type="similarity">
    <text evidence="2">Belongs to the peptidase C19 family.</text>
</comment>
<dbReference type="EC" id="3.4.19.12" evidence="3"/>
<evidence type="ECO:0000256" key="3">
    <source>
        <dbReference type="ARBA" id="ARBA00012759"/>
    </source>
</evidence>
<dbReference type="GO" id="GO:0006508">
    <property type="term" value="P:proteolysis"/>
    <property type="evidence" value="ECO:0007669"/>
    <property type="project" value="UniProtKB-KW"/>
</dbReference>
<dbReference type="GO" id="GO:0004843">
    <property type="term" value="F:cysteine-type deubiquitinase activity"/>
    <property type="evidence" value="ECO:0007669"/>
    <property type="project" value="UniProtKB-EC"/>
</dbReference>
<gene>
    <name evidence="9" type="ORF">DILT_LOCUS10810</name>
</gene>
<dbReference type="InterPro" id="IPR016024">
    <property type="entry name" value="ARM-type_fold"/>
</dbReference>
<protein>
    <recommendedName>
        <fullName evidence="3">ubiquitinyl hydrolase 1</fullName>
        <ecNumber evidence="3">3.4.19.12</ecNumber>
    </recommendedName>
</protein>
<accession>A0A3P7P2V6</accession>
<sequence>MNALNDLISIINRLETPMPELETIKADKLMLWLNKNQVLSFLLRENLHQPQYAEKVTKVVQFITESHELSLKDLQEIWDAQAGQHEAIVKNVENMLEKLVGHLTSEHLDHLFVCFGKDFETANRRQRERLIELIRRLAVKERESFAMKALDFLWKLATNPILFNEVMQTALSAHKQILDSCREQKPLLEWLNRFSAILKEDSNDYDVVCACRQFYDVCSLFPQYSEAEVVSQQAINDDLINVCIGNLEHYMQRFNAPLLSPTSSPLDLTSSPSWFDPEENELLREYALAFFEQNILKIEPQRLTPAVMK</sequence>
<dbReference type="Proteomes" id="UP000281553">
    <property type="component" value="Unassembled WGS sequence"/>
</dbReference>
<feature type="domain" description="UBP34/UBP24/USP9X/USP9Y-like ARM repeat region" evidence="8">
    <location>
        <begin position="1"/>
        <end position="244"/>
    </location>
</feature>
<keyword evidence="6" id="KW-0378">Hydrolase</keyword>
<reference evidence="9 10" key="1">
    <citation type="submission" date="2018-11" db="EMBL/GenBank/DDBJ databases">
        <authorList>
            <consortium name="Pathogen Informatics"/>
        </authorList>
    </citation>
    <scope>NUCLEOTIDE SEQUENCE [LARGE SCALE GENOMIC DNA]</scope>
</reference>
<evidence type="ECO:0000256" key="6">
    <source>
        <dbReference type="ARBA" id="ARBA00022801"/>
    </source>
</evidence>
<keyword evidence="7" id="KW-0788">Thiol protease</keyword>
<dbReference type="SUPFAM" id="SSF48371">
    <property type="entry name" value="ARM repeat"/>
    <property type="match status" value="1"/>
</dbReference>
<evidence type="ECO:0000256" key="5">
    <source>
        <dbReference type="ARBA" id="ARBA00022786"/>
    </source>
</evidence>
<name>A0A3P7P2V6_DIBLA</name>
<comment type="catalytic activity">
    <reaction evidence="1">
        <text>Thiol-dependent hydrolysis of ester, thioester, amide, peptide and isopeptide bonds formed by the C-terminal Gly of ubiquitin (a 76-residue protein attached to proteins as an intracellular targeting signal).</text>
        <dbReference type="EC" id="3.4.19.12"/>
    </reaction>
</comment>
<organism evidence="9 10">
    <name type="scientific">Dibothriocephalus latus</name>
    <name type="common">Fish tapeworm</name>
    <name type="synonym">Diphyllobothrium latum</name>
    <dbReference type="NCBI Taxonomy" id="60516"/>
    <lineage>
        <taxon>Eukaryota</taxon>
        <taxon>Metazoa</taxon>
        <taxon>Spiralia</taxon>
        <taxon>Lophotrochozoa</taxon>
        <taxon>Platyhelminthes</taxon>
        <taxon>Cestoda</taxon>
        <taxon>Eucestoda</taxon>
        <taxon>Diphyllobothriidea</taxon>
        <taxon>Diphyllobothriidae</taxon>
        <taxon>Dibothriocephalus</taxon>
    </lineage>
</organism>
<evidence type="ECO:0000313" key="10">
    <source>
        <dbReference type="Proteomes" id="UP000281553"/>
    </source>
</evidence>
<evidence type="ECO:0000256" key="7">
    <source>
        <dbReference type="ARBA" id="ARBA00022807"/>
    </source>
</evidence>